<dbReference type="Gene3D" id="3.40.30.10">
    <property type="entry name" value="Glutaredoxin"/>
    <property type="match status" value="1"/>
</dbReference>
<dbReference type="PANTHER" id="PTHR30041">
    <property type="entry name" value="ARSENATE REDUCTASE"/>
    <property type="match status" value="1"/>
</dbReference>
<dbReference type="InterPro" id="IPR006504">
    <property type="entry name" value="Tscrpt_reg_Spx/MgsR"/>
</dbReference>
<dbReference type="InterPro" id="IPR036249">
    <property type="entry name" value="Thioredoxin-like_sf"/>
</dbReference>
<dbReference type="PROSITE" id="PS51353">
    <property type="entry name" value="ARSC"/>
    <property type="match status" value="1"/>
</dbReference>
<reference evidence="2 3" key="1">
    <citation type="submission" date="2024-10" db="EMBL/GenBank/DDBJ databases">
        <authorList>
            <person name="Ratan Roy A."/>
            <person name="Morales Sandoval P.H."/>
            <person name="De Los Santos Villalobos S."/>
            <person name="Chakraborty S."/>
            <person name="Mukherjee J."/>
        </authorList>
    </citation>
    <scope>NUCLEOTIDE SEQUENCE [LARGE SCALE GENOMIC DNA]</scope>
    <source>
        <strain evidence="2 3">S1</strain>
    </source>
</reference>
<dbReference type="PANTHER" id="PTHR30041:SF8">
    <property type="entry name" value="PROTEIN YFFB"/>
    <property type="match status" value="1"/>
</dbReference>
<dbReference type="Proteomes" id="UP001600165">
    <property type="component" value="Unassembled WGS sequence"/>
</dbReference>
<evidence type="ECO:0000313" key="2">
    <source>
        <dbReference type="EMBL" id="MFE4105190.1"/>
    </source>
</evidence>
<keyword evidence="3" id="KW-1185">Reference proteome</keyword>
<organism evidence="2 3">
    <name type="scientific">Almyronema epifaneia S1</name>
    <dbReference type="NCBI Taxonomy" id="2991925"/>
    <lineage>
        <taxon>Bacteria</taxon>
        <taxon>Bacillati</taxon>
        <taxon>Cyanobacteriota</taxon>
        <taxon>Cyanophyceae</taxon>
        <taxon>Nodosilineales</taxon>
        <taxon>Nodosilineaceae</taxon>
        <taxon>Almyronema</taxon>
        <taxon>Almyronema epifaneia</taxon>
    </lineage>
</organism>
<dbReference type="EMBL" id="JBHZOL010000021">
    <property type="protein sequence ID" value="MFE4105190.1"/>
    <property type="molecule type" value="Genomic_DNA"/>
</dbReference>
<comment type="caution">
    <text evidence="2">The sequence shown here is derived from an EMBL/GenBank/DDBJ whole genome shotgun (WGS) entry which is preliminary data.</text>
</comment>
<proteinExistence type="inferred from homology"/>
<dbReference type="SUPFAM" id="SSF52833">
    <property type="entry name" value="Thioredoxin-like"/>
    <property type="match status" value="1"/>
</dbReference>
<dbReference type="NCBIfam" id="TIGR01617">
    <property type="entry name" value="arsC_related"/>
    <property type="match status" value="1"/>
</dbReference>
<dbReference type="CDD" id="cd02977">
    <property type="entry name" value="ArsC_family"/>
    <property type="match status" value="1"/>
</dbReference>
<name>A0ABW6IBY8_9CYAN</name>
<dbReference type="InterPro" id="IPR006660">
    <property type="entry name" value="Arsenate_reductase-like"/>
</dbReference>
<gene>
    <name evidence="2" type="ORF">ACFVKH_02805</name>
</gene>
<comment type="similarity">
    <text evidence="1">Belongs to the ArsC family.</text>
</comment>
<evidence type="ECO:0000256" key="1">
    <source>
        <dbReference type="PROSITE-ProRule" id="PRU01282"/>
    </source>
</evidence>
<dbReference type="Pfam" id="PF03960">
    <property type="entry name" value="ArsC"/>
    <property type="match status" value="1"/>
</dbReference>
<dbReference type="RefSeq" id="WP_377961326.1">
    <property type="nucleotide sequence ID" value="NZ_JBHZOL010000021.1"/>
</dbReference>
<protein>
    <submittedName>
        <fullName evidence="2">Spx/MgsR family RNA polymerase-binding regulatory protein</fullName>
    </submittedName>
</protein>
<evidence type="ECO:0000313" key="3">
    <source>
        <dbReference type="Proteomes" id="UP001600165"/>
    </source>
</evidence>
<sequence>MTLQVYGIPNCGTCKKALKWLDERNLDYEFINTKTHPPSRDLIENWVAALGAKPMRNTSGGSYRTLGEEKKTWSDEQWIDAFAQDAMLLKRPLFVKSGQAVLVGFRASENTLREKLGLASAFPDE</sequence>
<accession>A0ABW6IBY8</accession>